<evidence type="ECO:0000313" key="4">
    <source>
        <dbReference type="Proteomes" id="UP001273166"/>
    </source>
</evidence>
<reference evidence="3" key="2">
    <citation type="submission" date="2023-06" db="EMBL/GenBank/DDBJ databases">
        <authorList>
            <consortium name="Lawrence Berkeley National Laboratory"/>
            <person name="Mondo S.J."/>
            <person name="Hensen N."/>
            <person name="Bonometti L."/>
            <person name="Westerberg I."/>
            <person name="Brannstrom I.O."/>
            <person name="Guillou S."/>
            <person name="Cros-Aarteil S."/>
            <person name="Calhoun S."/>
            <person name="Haridas S."/>
            <person name="Kuo A."/>
            <person name="Pangilinan J."/>
            <person name="Riley R."/>
            <person name="Labutti K."/>
            <person name="Andreopoulos B."/>
            <person name="Lipzen A."/>
            <person name="Chen C."/>
            <person name="Yanf M."/>
            <person name="Daum C."/>
            <person name="Ng V."/>
            <person name="Clum A."/>
            <person name="Steindorff A."/>
            <person name="Ohm R."/>
            <person name="Martin F."/>
            <person name="Silar P."/>
            <person name="Natvig D."/>
            <person name="Lalanne C."/>
            <person name="Gautier V."/>
            <person name="Ament-Velasquez S.L."/>
            <person name="Kruys A."/>
            <person name="Hutchinson M.I."/>
            <person name="Powell A.J."/>
            <person name="Barry K."/>
            <person name="Miller A.N."/>
            <person name="Grigoriev I.V."/>
            <person name="Debuchy R."/>
            <person name="Gladieux P."/>
            <person name="Thoren M.H."/>
            <person name="Johannesson H."/>
        </authorList>
    </citation>
    <scope>NUCLEOTIDE SEQUENCE</scope>
    <source>
        <strain evidence="3">CBS 333.67</strain>
    </source>
</reference>
<dbReference type="EC" id="2.7.1.172" evidence="1"/>
<dbReference type="RefSeq" id="XP_062721362.1">
    <property type="nucleotide sequence ID" value="XM_062865801.1"/>
</dbReference>
<dbReference type="Pfam" id="PF03881">
    <property type="entry name" value="Fructosamin_kin"/>
    <property type="match status" value="1"/>
</dbReference>
<dbReference type="SUPFAM" id="SSF56112">
    <property type="entry name" value="Protein kinase-like (PK-like)"/>
    <property type="match status" value="1"/>
</dbReference>
<dbReference type="Proteomes" id="UP001273166">
    <property type="component" value="Unassembled WGS sequence"/>
</dbReference>
<dbReference type="GeneID" id="87884630"/>
<dbReference type="Gene3D" id="3.90.1200.10">
    <property type="match status" value="1"/>
</dbReference>
<dbReference type="GO" id="GO:0102193">
    <property type="term" value="F:protein-ribulosamine 3-kinase activity"/>
    <property type="evidence" value="ECO:0007669"/>
    <property type="project" value="UniProtKB-EC"/>
</dbReference>
<dbReference type="EMBL" id="JAUDZG010000004">
    <property type="protein sequence ID" value="KAK3305582.1"/>
    <property type="molecule type" value="Genomic_DNA"/>
</dbReference>
<dbReference type="PANTHER" id="PTHR12149:SF8">
    <property type="entry name" value="PROTEIN-RIBULOSAMINE 3-KINASE"/>
    <property type="match status" value="1"/>
</dbReference>
<keyword evidence="3" id="KW-0808">Transferase</keyword>
<evidence type="ECO:0000256" key="1">
    <source>
        <dbReference type="ARBA" id="ARBA00011961"/>
    </source>
</evidence>
<organism evidence="3 4">
    <name type="scientific">Chaetomium strumarium</name>
    <dbReference type="NCBI Taxonomy" id="1170767"/>
    <lineage>
        <taxon>Eukaryota</taxon>
        <taxon>Fungi</taxon>
        <taxon>Dikarya</taxon>
        <taxon>Ascomycota</taxon>
        <taxon>Pezizomycotina</taxon>
        <taxon>Sordariomycetes</taxon>
        <taxon>Sordariomycetidae</taxon>
        <taxon>Sordariales</taxon>
        <taxon>Chaetomiaceae</taxon>
        <taxon>Chaetomium</taxon>
    </lineage>
</organism>
<keyword evidence="4" id="KW-1185">Reference proteome</keyword>
<dbReference type="AlphaFoldDB" id="A0AAJ0M1K9"/>
<comment type="catalytic activity">
    <reaction evidence="2">
        <text>N(6)-D-ribulosyl-L-lysyl-[protein] + ATP = N(6)-(3-O-phospho-D-ribulosyl)-L-lysyl-[protein] + ADP + H(+)</text>
        <dbReference type="Rhea" id="RHEA:48432"/>
        <dbReference type="Rhea" id="RHEA-COMP:12103"/>
        <dbReference type="Rhea" id="RHEA-COMP:12104"/>
        <dbReference type="ChEBI" id="CHEBI:15378"/>
        <dbReference type="ChEBI" id="CHEBI:30616"/>
        <dbReference type="ChEBI" id="CHEBI:90418"/>
        <dbReference type="ChEBI" id="CHEBI:90420"/>
        <dbReference type="ChEBI" id="CHEBI:456216"/>
        <dbReference type="EC" id="2.7.1.172"/>
    </reaction>
    <physiologicalReaction direction="left-to-right" evidence="2">
        <dbReference type="Rhea" id="RHEA:48433"/>
    </physiologicalReaction>
</comment>
<sequence length="427" mass="48981">MSLWGKTGKITAELPDGQLKNYFLKTASLGDTGRAMMFGEYESLKAIRAVSPAIVPEPYAWGKYDGSGTYFLVAEYREVGEQPPNPIRFTKRLAEMHKKSLSPTGKFRFHVTTCHAKLPQITDCWEDSWAVLYRKQLAHMINLDEQKHSEWPEFKIACQLVLDKVIPRLLEPLQSDGRSITPYLVHGDLWDENTATDMATGEPFTFDAGSFYGHNEYEIGNWRAARHRLSAQPYVKGYLREFPASHPEEEWDDRNLLYSLRFDLGTAILIHCNQRQIVKENMAILCNKFFPNEYAALKNSLTGQPLRANPGLRGAVTYTEEAEKRKRTRHSGRKVTKTMKTTNCRISMAWTLTMSGTTTLLSSTRTGGAKWNSICKLLRCLCRCLDHFLFLYHRRLYFRILLGKASQDHMAHLSALHINPVCRRDIH</sequence>
<reference evidence="3" key="1">
    <citation type="journal article" date="2023" name="Mol. Phylogenet. Evol.">
        <title>Genome-scale phylogeny and comparative genomics of the fungal order Sordariales.</title>
        <authorList>
            <person name="Hensen N."/>
            <person name="Bonometti L."/>
            <person name="Westerberg I."/>
            <person name="Brannstrom I.O."/>
            <person name="Guillou S."/>
            <person name="Cros-Aarteil S."/>
            <person name="Calhoun S."/>
            <person name="Haridas S."/>
            <person name="Kuo A."/>
            <person name="Mondo S."/>
            <person name="Pangilinan J."/>
            <person name="Riley R."/>
            <person name="LaButti K."/>
            <person name="Andreopoulos B."/>
            <person name="Lipzen A."/>
            <person name="Chen C."/>
            <person name="Yan M."/>
            <person name="Daum C."/>
            <person name="Ng V."/>
            <person name="Clum A."/>
            <person name="Steindorff A."/>
            <person name="Ohm R.A."/>
            <person name="Martin F."/>
            <person name="Silar P."/>
            <person name="Natvig D.O."/>
            <person name="Lalanne C."/>
            <person name="Gautier V."/>
            <person name="Ament-Velasquez S.L."/>
            <person name="Kruys A."/>
            <person name="Hutchinson M.I."/>
            <person name="Powell A.J."/>
            <person name="Barry K."/>
            <person name="Miller A.N."/>
            <person name="Grigoriev I.V."/>
            <person name="Debuchy R."/>
            <person name="Gladieux P."/>
            <person name="Hiltunen Thoren M."/>
            <person name="Johannesson H."/>
        </authorList>
    </citation>
    <scope>NUCLEOTIDE SEQUENCE</scope>
    <source>
        <strain evidence="3">CBS 333.67</strain>
    </source>
</reference>
<dbReference type="PANTHER" id="PTHR12149">
    <property type="entry name" value="FRUCTOSAMINE 3 KINASE-RELATED PROTEIN"/>
    <property type="match status" value="1"/>
</dbReference>
<comment type="caution">
    <text evidence="3">The sequence shown here is derived from an EMBL/GenBank/DDBJ whole genome shotgun (WGS) entry which is preliminary data.</text>
</comment>
<accession>A0AAJ0M1K9</accession>
<dbReference type="GO" id="GO:0016301">
    <property type="term" value="F:kinase activity"/>
    <property type="evidence" value="ECO:0007669"/>
    <property type="project" value="UniProtKB-KW"/>
</dbReference>
<gene>
    <name evidence="3" type="ORF">B0T15DRAFT_434584</name>
</gene>
<name>A0AAJ0M1K9_9PEZI</name>
<dbReference type="InterPro" id="IPR016477">
    <property type="entry name" value="Fructo-/Ketosamine-3-kinase"/>
</dbReference>
<proteinExistence type="predicted"/>
<dbReference type="InterPro" id="IPR011009">
    <property type="entry name" value="Kinase-like_dom_sf"/>
</dbReference>
<keyword evidence="3" id="KW-0418">Kinase</keyword>
<protein>
    <recommendedName>
        <fullName evidence="1">protein-ribulosamine 3-kinase</fullName>
        <ecNumber evidence="1">2.7.1.172</ecNumber>
    </recommendedName>
</protein>
<evidence type="ECO:0000313" key="3">
    <source>
        <dbReference type="EMBL" id="KAK3305582.1"/>
    </source>
</evidence>
<evidence type="ECO:0000256" key="2">
    <source>
        <dbReference type="ARBA" id="ARBA00048655"/>
    </source>
</evidence>